<evidence type="ECO:0000256" key="2">
    <source>
        <dbReference type="ARBA" id="ARBA00022801"/>
    </source>
</evidence>
<evidence type="ECO:0000313" key="6">
    <source>
        <dbReference type="Proteomes" id="UP000198949"/>
    </source>
</evidence>
<organism evidence="5 6">
    <name type="scientific">Glycomyces harbinensis</name>
    <dbReference type="NCBI Taxonomy" id="58114"/>
    <lineage>
        <taxon>Bacteria</taxon>
        <taxon>Bacillati</taxon>
        <taxon>Actinomycetota</taxon>
        <taxon>Actinomycetes</taxon>
        <taxon>Glycomycetales</taxon>
        <taxon>Glycomycetaceae</taxon>
        <taxon>Glycomyces</taxon>
    </lineage>
</organism>
<name>A0A1G6Y6Y6_9ACTN</name>
<dbReference type="SUPFAM" id="SSF50891">
    <property type="entry name" value="Cyclophilin-like"/>
    <property type="match status" value="1"/>
</dbReference>
<dbReference type="RefSeq" id="WP_091036586.1">
    <property type="nucleotide sequence ID" value="NZ_FNAD01000008.1"/>
</dbReference>
<dbReference type="InterPro" id="IPR003778">
    <property type="entry name" value="CT_A_B"/>
</dbReference>
<dbReference type="STRING" id="58114.SAMN05216270_108166"/>
<evidence type="ECO:0000313" key="5">
    <source>
        <dbReference type="EMBL" id="SDD86042.1"/>
    </source>
</evidence>
<accession>A0A1G6Y6Y6</accession>
<dbReference type="Pfam" id="PF02626">
    <property type="entry name" value="CT_A_B"/>
    <property type="match status" value="1"/>
</dbReference>
<dbReference type="Gene3D" id="2.40.100.10">
    <property type="entry name" value="Cyclophilin-like"/>
    <property type="match status" value="1"/>
</dbReference>
<sequence length="296" mass="30728">MSHIEILRAGALTTCQDTGRPGWGHLAVPPSGAADRPSWRLANQLAGNPTGACALETTLNGATVRAHRNVTVVVGGAPCPVTVDGRPEAWGQPVKLRAGSVLDAGPAEVGVRSYLAFSGGLHPKPSLGSHSTCLLSGLGPAPLKDGDTIPLGPSPAHPPLPTQWPAPWAGISAEIVMKLHLGPRLEWFRPEAVAELARGLWIVSEHSNRIGLRLEGPALRRVDAERELPSEGIVAGALQVPPSGQPILFGADHPTTGGYPVIGVVGPESLAAAAQARPGTGIRFAPIPMPYWSKRG</sequence>
<gene>
    <name evidence="5" type="ORF">SAMN05216270_108166</name>
</gene>
<feature type="domain" description="Carboxyltransferase" evidence="4">
    <location>
        <begin position="25"/>
        <end position="295"/>
    </location>
</feature>
<dbReference type="EMBL" id="FNAD01000008">
    <property type="protein sequence ID" value="SDD86042.1"/>
    <property type="molecule type" value="Genomic_DNA"/>
</dbReference>
<reference evidence="6" key="1">
    <citation type="submission" date="2016-10" db="EMBL/GenBank/DDBJ databases">
        <authorList>
            <person name="Varghese N."/>
            <person name="Submissions S."/>
        </authorList>
    </citation>
    <scope>NUCLEOTIDE SEQUENCE [LARGE SCALE GENOMIC DNA]</scope>
    <source>
        <strain evidence="6">CGMCC 4.3516</strain>
    </source>
</reference>
<dbReference type="InterPro" id="IPR052708">
    <property type="entry name" value="PxpC"/>
</dbReference>
<dbReference type="OrthoDB" id="9768696at2"/>
<dbReference type="AlphaFoldDB" id="A0A1G6Y6Y6"/>
<keyword evidence="1" id="KW-0547">Nucleotide-binding</keyword>
<protein>
    <submittedName>
        <fullName evidence="5">Biotin-dependent carboxylase uncharacterized domain-containing protein</fullName>
    </submittedName>
</protein>
<keyword evidence="6" id="KW-1185">Reference proteome</keyword>
<dbReference type="PANTHER" id="PTHR43309">
    <property type="entry name" value="5-OXOPROLINASE SUBUNIT C"/>
    <property type="match status" value="1"/>
</dbReference>
<keyword evidence="2" id="KW-0378">Hydrolase</keyword>
<evidence type="ECO:0000256" key="3">
    <source>
        <dbReference type="ARBA" id="ARBA00022840"/>
    </source>
</evidence>
<dbReference type="InterPro" id="IPR029000">
    <property type="entry name" value="Cyclophilin-like_dom_sf"/>
</dbReference>
<evidence type="ECO:0000259" key="4">
    <source>
        <dbReference type="SMART" id="SM00797"/>
    </source>
</evidence>
<dbReference type="SMART" id="SM00797">
    <property type="entry name" value="AHS2"/>
    <property type="match status" value="1"/>
</dbReference>
<dbReference type="PANTHER" id="PTHR43309:SF3">
    <property type="entry name" value="5-OXOPROLINASE SUBUNIT C"/>
    <property type="match status" value="1"/>
</dbReference>
<proteinExistence type="predicted"/>
<evidence type="ECO:0000256" key="1">
    <source>
        <dbReference type="ARBA" id="ARBA00022741"/>
    </source>
</evidence>
<dbReference type="NCBIfam" id="TIGR00724">
    <property type="entry name" value="urea_amlyse_rel"/>
    <property type="match status" value="1"/>
</dbReference>
<keyword evidence="3" id="KW-0067">ATP-binding</keyword>
<dbReference type="GO" id="GO:0016787">
    <property type="term" value="F:hydrolase activity"/>
    <property type="evidence" value="ECO:0007669"/>
    <property type="project" value="UniProtKB-KW"/>
</dbReference>
<dbReference type="GO" id="GO:0005524">
    <property type="term" value="F:ATP binding"/>
    <property type="evidence" value="ECO:0007669"/>
    <property type="project" value="UniProtKB-KW"/>
</dbReference>
<dbReference type="Proteomes" id="UP000198949">
    <property type="component" value="Unassembled WGS sequence"/>
</dbReference>